<organism evidence="1">
    <name type="scientific">Arundo donax</name>
    <name type="common">Giant reed</name>
    <name type="synonym">Donax arundinaceus</name>
    <dbReference type="NCBI Taxonomy" id="35708"/>
    <lineage>
        <taxon>Eukaryota</taxon>
        <taxon>Viridiplantae</taxon>
        <taxon>Streptophyta</taxon>
        <taxon>Embryophyta</taxon>
        <taxon>Tracheophyta</taxon>
        <taxon>Spermatophyta</taxon>
        <taxon>Magnoliopsida</taxon>
        <taxon>Liliopsida</taxon>
        <taxon>Poales</taxon>
        <taxon>Poaceae</taxon>
        <taxon>PACMAD clade</taxon>
        <taxon>Arundinoideae</taxon>
        <taxon>Arundineae</taxon>
        <taxon>Arundo</taxon>
    </lineage>
</organism>
<name>A0A0A8ZFK4_ARUDO</name>
<dbReference type="EMBL" id="GBRH01261422">
    <property type="protein sequence ID" value="JAD36473.1"/>
    <property type="molecule type" value="Transcribed_RNA"/>
</dbReference>
<protein>
    <submittedName>
        <fullName evidence="1">Uncharacterized protein</fullName>
    </submittedName>
</protein>
<dbReference type="AlphaFoldDB" id="A0A0A8ZFK4"/>
<sequence length="36" mass="4326">MLADQVFVKMLQRGIQQGHLNLHRFEFRWLTKVLDG</sequence>
<accession>A0A0A8ZFK4</accession>
<proteinExistence type="predicted"/>
<reference evidence="1" key="2">
    <citation type="journal article" date="2015" name="Data Brief">
        <title>Shoot transcriptome of the giant reed, Arundo donax.</title>
        <authorList>
            <person name="Barrero R.A."/>
            <person name="Guerrero F.D."/>
            <person name="Moolhuijzen P."/>
            <person name="Goolsby J.A."/>
            <person name="Tidwell J."/>
            <person name="Bellgard S.E."/>
            <person name="Bellgard M.I."/>
        </authorList>
    </citation>
    <scope>NUCLEOTIDE SEQUENCE</scope>
    <source>
        <tissue evidence="1">Shoot tissue taken approximately 20 cm above the soil surface</tissue>
    </source>
</reference>
<reference evidence="1" key="1">
    <citation type="submission" date="2014-09" db="EMBL/GenBank/DDBJ databases">
        <authorList>
            <person name="Magalhaes I.L.F."/>
            <person name="Oliveira U."/>
            <person name="Santos F.R."/>
            <person name="Vidigal T.H.D.A."/>
            <person name="Brescovit A.D."/>
            <person name="Santos A.J."/>
        </authorList>
    </citation>
    <scope>NUCLEOTIDE SEQUENCE</scope>
    <source>
        <tissue evidence="1">Shoot tissue taken approximately 20 cm above the soil surface</tissue>
    </source>
</reference>
<evidence type="ECO:0000313" key="1">
    <source>
        <dbReference type="EMBL" id="JAD36473.1"/>
    </source>
</evidence>